<reference evidence="2" key="1">
    <citation type="submission" date="2021-03" db="EMBL/GenBank/DDBJ databases">
        <authorList>
            <consortium name="Genoscope - CEA"/>
            <person name="William W."/>
        </authorList>
    </citation>
    <scope>NUCLEOTIDE SEQUENCE</scope>
    <source>
        <strain evidence="2">Doubled-haploid Pahang</strain>
    </source>
</reference>
<organism evidence="2">
    <name type="scientific">Musa acuminata subsp. malaccensis</name>
    <name type="common">Wild banana</name>
    <name type="synonym">Musa malaccensis</name>
    <dbReference type="NCBI Taxonomy" id="214687"/>
    <lineage>
        <taxon>Eukaryota</taxon>
        <taxon>Viridiplantae</taxon>
        <taxon>Streptophyta</taxon>
        <taxon>Embryophyta</taxon>
        <taxon>Tracheophyta</taxon>
        <taxon>Spermatophyta</taxon>
        <taxon>Magnoliopsida</taxon>
        <taxon>Liliopsida</taxon>
        <taxon>Zingiberales</taxon>
        <taxon>Musaceae</taxon>
        <taxon>Musa</taxon>
    </lineage>
</organism>
<gene>
    <name evidence="2" type="ORF">GSMUA_196610.1</name>
</gene>
<feature type="transmembrane region" description="Helical" evidence="1">
    <location>
        <begin position="6"/>
        <end position="34"/>
    </location>
</feature>
<accession>A0A8D7AJP8</accession>
<evidence type="ECO:0000256" key="1">
    <source>
        <dbReference type="SAM" id="Phobius"/>
    </source>
</evidence>
<evidence type="ECO:0000313" key="2">
    <source>
        <dbReference type="EMBL" id="CAG1850907.1"/>
    </source>
</evidence>
<dbReference type="AlphaFoldDB" id="A0A8D7AJP8"/>
<name>A0A8D7AJP8_MUSAM</name>
<proteinExistence type="predicted"/>
<keyword evidence="1" id="KW-1133">Transmembrane helix</keyword>
<protein>
    <submittedName>
        <fullName evidence="2">(wild Malaysian banana) hypothetical protein</fullName>
    </submittedName>
</protein>
<dbReference type="EMBL" id="HG996468">
    <property type="protein sequence ID" value="CAG1850907.1"/>
    <property type="molecule type" value="Genomic_DNA"/>
</dbReference>
<keyword evidence="1" id="KW-0812">Transmembrane</keyword>
<keyword evidence="1" id="KW-0472">Membrane</keyword>
<sequence length="105" mass="11931">MELTYIIQVFIHLIWSPLLQVVGFIATGCLASFLSSRFEIMGAGSTEHYTGQSLRTDVMRNLSCQQAINCMCRFFCRPVPLLIFKQTIVLCFDKSRPASVTYTRV</sequence>